<keyword evidence="2" id="KW-1185">Reference proteome</keyword>
<dbReference type="EMBL" id="BPLR01015274">
    <property type="protein sequence ID" value="GIY74914.1"/>
    <property type="molecule type" value="Genomic_DNA"/>
</dbReference>
<sequence>MFFLPSLQHMAYSKIAITLCNQKDMKAPFNELKTFSIRPYPKGLSDIIFAIVDRAKQKMSNLKIPEKLKTDLIFVLKSMVLVTCKWFMDHSDILEPDFDDVSSFHWRCEGTIDRVKSCPSTRPREDAPVTMRLRFATCYCLEEDVRRLQTMASMTMRLEFTSPYCLEEDVLRLQRRCSPGMLCLRAELCNLINTDWMRDWSLPLCLRRMDEKDLEVVFAPRYATEIFLERKLGMAALQLASTHGEPTAEIYVETGLGVLTWVTGQS</sequence>
<dbReference type="AlphaFoldDB" id="A0AAV4VZ72"/>
<evidence type="ECO:0000313" key="1">
    <source>
        <dbReference type="EMBL" id="GIY74914.1"/>
    </source>
</evidence>
<protein>
    <submittedName>
        <fullName evidence="1">Uncharacterized protein</fullName>
    </submittedName>
</protein>
<reference evidence="1 2" key="1">
    <citation type="submission" date="2021-06" db="EMBL/GenBank/DDBJ databases">
        <title>Caerostris extrusa draft genome.</title>
        <authorList>
            <person name="Kono N."/>
            <person name="Arakawa K."/>
        </authorList>
    </citation>
    <scope>NUCLEOTIDE SEQUENCE [LARGE SCALE GENOMIC DNA]</scope>
</reference>
<accession>A0AAV4VZ72</accession>
<comment type="caution">
    <text evidence="1">The sequence shown here is derived from an EMBL/GenBank/DDBJ whole genome shotgun (WGS) entry which is preliminary data.</text>
</comment>
<name>A0AAV4VZ72_CAEEX</name>
<proteinExistence type="predicted"/>
<organism evidence="1 2">
    <name type="scientific">Caerostris extrusa</name>
    <name type="common">Bark spider</name>
    <name type="synonym">Caerostris bankana</name>
    <dbReference type="NCBI Taxonomy" id="172846"/>
    <lineage>
        <taxon>Eukaryota</taxon>
        <taxon>Metazoa</taxon>
        <taxon>Ecdysozoa</taxon>
        <taxon>Arthropoda</taxon>
        <taxon>Chelicerata</taxon>
        <taxon>Arachnida</taxon>
        <taxon>Araneae</taxon>
        <taxon>Araneomorphae</taxon>
        <taxon>Entelegynae</taxon>
        <taxon>Araneoidea</taxon>
        <taxon>Araneidae</taxon>
        <taxon>Caerostris</taxon>
    </lineage>
</organism>
<evidence type="ECO:0000313" key="2">
    <source>
        <dbReference type="Proteomes" id="UP001054945"/>
    </source>
</evidence>
<gene>
    <name evidence="1" type="ORF">CEXT_679791</name>
</gene>
<dbReference type="Proteomes" id="UP001054945">
    <property type="component" value="Unassembled WGS sequence"/>
</dbReference>